<sequence length="179" mass="19737">MLKTTVGVAYQPNLMEVARRRAVGLEAITQMDLLDALMGLPAGLPVSVGDLTDRERRLLRRAPVGAVDIANGRCTRRAVAPVSAQFVVVASRTWKEGLRSAGQFAPFCSRAMLLRSIPDDLDDARVQASFFGIGVCVFTGRGLRMLVDPQPYVRQRHSCGQWWFSEEIYEKVNESGLLG</sequence>
<keyword evidence="2" id="KW-1185">Reference proteome</keyword>
<dbReference type="EMBL" id="JACHIT010000001">
    <property type="protein sequence ID" value="MBB5913928.1"/>
    <property type="molecule type" value="Genomic_DNA"/>
</dbReference>
<organism evidence="1 2">
    <name type="scientific">Nocardia transvalensis</name>
    <dbReference type="NCBI Taxonomy" id="37333"/>
    <lineage>
        <taxon>Bacteria</taxon>
        <taxon>Bacillati</taxon>
        <taxon>Actinomycetota</taxon>
        <taxon>Actinomycetes</taxon>
        <taxon>Mycobacteriales</taxon>
        <taxon>Nocardiaceae</taxon>
        <taxon>Nocardia</taxon>
    </lineage>
</organism>
<comment type="caution">
    <text evidence="1">The sequence shown here is derived from an EMBL/GenBank/DDBJ whole genome shotgun (WGS) entry which is preliminary data.</text>
</comment>
<evidence type="ECO:0000313" key="1">
    <source>
        <dbReference type="EMBL" id="MBB5913928.1"/>
    </source>
</evidence>
<accession>A0A7W9PE07</accession>
<dbReference type="Proteomes" id="UP000540412">
    <property type="component" value="Unassembled WGS sequence"/>
</dbReference>
<gene>
    <name evidence="1" type="ORF">BJY24_002795</name>
</gene>
<protein>
    <submittedName>
        <fullName evidence="1">Uncharacterized protein</fullName>
    </submittedName>
</protein>
<dbReference type="RefSeq" id="WP_040744459.1">
    <property type="nucleotide sequence ID" value="NZ_JACHIT010000001.1"/>
</dbReference>
<proteinExistence type="predicted"/>
<reference evidence="1 2" key="1">
    <citation type="submission" date="2020-08" db="EMBL/GenBank/DDBJ databases">
        <title>Sequencing the genomes of 1000 actinobacteria strains.</title>
        <authorList>
            <person name="Klenk H.-P."/>
        </authorList>
    </citation>
    <scope>NUCLEOTIDE SEQUENCE [LARGE SCALE GENOMIC DNA]</scope>
    <source>
        <strain evidence="1 2">DSM 43582</strain>
    </source>
</reference>
<evidence type="ECO:0000313" key="2">
    <source>
        <dbReference type="Proteomes" id="UP000540412"/>
    </source>
</evidence>
<name>A0A7W9PE07_9NOCA</name>
<dbReference type="AlphaFoldDB" id="A0A7W9PE07"/>